<keyword evidence="3" id="KW-1003">Cell membrane</keyword>
<feature type="transmembrane region" description="Helical" evidence="7">
    <location>
        <begin position="12"/>
        <end position="30"/>
    </location>
</feature>
<dbReference type="Proteomes" id="UP000006851">
    <property type="component" value="Chromosome"/>
</dbReference>
<organism evidence="8 9">
    <name type="scientific">Coriobacterium glomerans (strain ATCC 49209 / DSM 20642 / JCM 10262 / PW2)</name>
    <dbReference type="NCBI Taxonomy" id="700015"/>
    <lineage>
        <taxon>Bacteria</taxon>
        <taxon>Bacillati</taxon>
        <taxon>Actinomycetota</taxon>
        <taxon>Coriobacteriia</taxon>
        <taxon>Coriobacteriales</taxon>
        <taxon>Coriobacteriaceae</taxon>
        <taxon>Coriobacterium</taxon>
    </lineage>
</organism>
<evidence type="ECO:0000256" key="4">
    <source>
        <dbReference type="ARBA" id="ARBA00022692"/>
    </source>
</evidence>
<dbReference type="PANTHER" id="PTHR42865:SF7">
    <property type="entry name" value="PROTON_GLUTAMATE-ASPARTATE SYMPORTER"/>
    <property type="match status" value="1"/>
</dbReference>
<evidence type="ECO:0000256" key="6">
    <source>
        <dbReference type="ARBA" id="ARBA00023136"/>
    </source>
</evidence>
<dbReference type="GO" id="GO:0005886">
    <property type="term" value="C:plasma membrane"/>
    <property type="evidence" value="ECO:0007669"/>
    <property type="project" value="UniProtKB-SubCell"/>
</dbReference>
<feature type="transmembrane region" description="Helical" evidence="7">
    <location>
        <begin position="349"/>
        <end position="372"/>
    </location>
</feature>
<feature type="transmembrane region" description="Helical" evidence="7">
    <location>
        <begin position="80"/>
        <end position="101"/>
    </location>
</feature>
<dbReference type="GO" id="GO:0015293">
    <property type="term" value="F:symporter activity"/>
    <property type="evidence" value="ECO:0007669"/>
    <property type="project" value="UniProtKB-KW"/>
</dbReference>
<feature type="transmembrane region" description="Helical" evidence="7">
    <location>
        <begin position="252"/>
        <end position="273"/>
    </location>
</feature>
<keyword evidence="2" id="KW-0813">Transport</keyword>
<dbReference type="RefSeq" id="WP_013708402.1">
    <property type="nucleotide sequence ID" value="NC_015389.1"/>
</dbReference>
<proteinExistence type="predicted"/>
<gene>
    <name evidence="8" type="ordered locus">Corgl_0544</name>
</gene>
<evidence type="ECO:0000313" key="8">
    <source>
        <dbReference type="EMBL" id="AEB06659.1"/>
    </source>
</evidence>
<evidence type="ECO:0000256" key="2">
    <source>
        <dbReference type="ARBA" id="ARBA00022448"/>
    </source>
</evidence>
<dbReference type="PRINTS" id="PR00173">
    <property type="entry name" value="EDTRNSPORT"/>
</dbReference>
<evidence type="ECO:0000313" key="9">
    <source>
        <dbReference type="Proteomes" id="UP000006851"/>
    </source>
</evidence>
<dbReference type="EMBL" id="CP002628">
    <property type="protein sequence ID" value="AEB06659.1"/>
    <property type="molecule type" value="Genomic_DNA"/>
</dbReference>
<feature type="transmembrane region" description="Helical" evidence="7">
    <location>
        <begin position="146"/>
        <end position="163"/>
    </location>
</feature>
<keyword evidence="6 7" id="KW-0472">Membrane</keyword>
<protein>
    <submittedName>
        <fullName evidence="8">Sodium:dicarboxylate symporter</fullName>
    </submittedName>
</protein>
<dbReference type="eggNOG" id="COG1301">
    <property type="taxonomic scope" value="Bacteria"/>
</dbReference>
<evidence type="ECO:0000256" key="3">
    <source>
        <dbReference type="ARBA" id="ARBA00022475"/>
    </source>
</evidence>
<comment type="subcellular location">
    <subcellularLocation>
        <location evidence="1">Cell membrane</location>
        <topology evidence="1">Multi-pass membrane protein</topology>
    </subcellularLocation>
</comment>
<feature type="transmembrane region" description="Helical" evidence="7">
    <location>
        <begin position="184"/>
        <end position="205"/>
    </location>
</feature>
<dbReference type="HOGENOM" id="CLU_019375_7_1_11"/>
<feature type="transmembrane region" description="Helical" evidence="7">
    <location>
        <begin position="326"/>
        <end position="343"/>
    </location>
</feature>
<feature type="transmembrane region" description="Helical" evidence="7">
    <location>
        <begin position="42"/>
        <end position="60"/>
    </location>
</feature>
<evidence type="ECO:0000256" key="5">
    <source>
        <dbReference type="ARBA" id="ARBA00022989"/>
    </source>
</evidence>
<dbReference type="OrthoDB" id="9766690at2"/>
<feature type="transmembrane region" description="Helical" evidence="7">
    <location>
        <begin position="293"/>
        <end position="314"/>
    </location>
</feature>
<dbReference type="PANTHER" id="PTHR42865">
    <property type="entry name" value="PROTON/GLUTAMATE-ASPARTATE SYMPORTER"/>
    <property type="match status" value="1"/>
</dbReference>
<name>F2NBC3_CORGP</name>
<keyword evidence="4 7" id="KW-0812">Transmembrane</keyword>
<dbReference type="InterPro" id="IPR036458">
    <property type="entry name" value="Na:dicarbo_symporter_sf"/>
</dbReference>
<dbReference type="AlphaFoldDB" id="F2NBC3"/>
<dbReference type="InterPro" id="IPR001991">
    <property type="entry name" value="Na-dicarboxylate_symporter"/>
</dbReference>
<accession>F2NBC3</accession>
<keyword evidence="5 7" id="KW-1133">Transmembrane helix</keyword>
<feature type="transmembrane region" description="Helical" evidence="7">
    <location>
        <begin position="217"/>
        <end position="240"/>
    </location>
</feature>
<dbReference type="GO" id="GO:0006835">
    <property type="term" value="P:dicarboxylic acid transport"/>
    <property type="evidence" value="ECO:0007669"/>
    <property type="project" value="TreeGrafter"/>
</dbReference>
<sequence>MLKAIFNKKRLAIYTTATLFLGIIYGTVAPSVATSSKVLGDIFMNLITMIVVPMILFSIVSGIASMKDTEKLAKVGGRVILIYIIAVFICCLIAAGITYAINPGIGLNFTPSESYDASSVGEVSMLGFFTGIVPSNIVSAMSNGNFMQVIFFSVMFGLALITIGKNGEHLVRIMEQGAQTTYKMLDIIMWYAPIGVFCLIGWTTAVYGGKLFGGLPLYILTDLTCCVVGFIVLLLIVRFYTGLRISKILSNLLPVFVNTVSTNSSAATIPITMTVVTDKFKVPNSLASFSISLGPTICKAGAGLYKVVLAIFVSQMYGIQLSVTQIAMVVCVSTFMSIATPGIPGGGVATGTVILGLVGLPVDIMGAIAGLYRLIDMGHTTLNVAGGVFGTLIAAKQEGIWSANMTQKESQTICTQQSG</sequence>
<keyword evidence="9" id="KW-1185">Reference proteome</keyword>
<evidence type="ECO:0000256" key="7">
    <source>
        <dbReference type="SAM" id="Phobius"/>
    </source>
</evidence>
<dbReference type="Gene3D" id="1.10.3860.10">
    <property type="entry name" value="Sodium:dicarboxylate symporter"/>
    <property type="match status" value="1"/>
</dbReference>
<reference evidence="9" key="1">
    <citation type="journal article" date="2013" name="Stand. Genomic Sci.">
        <title>Complete genome sequence of Coriobacterium glomerans type strain (PW2(T)) from the midgut of Pyrrhocoris apterus L. (red soldier bug).</title>
        <authorList>
            <person name="Stackebrandt E."/>
            <person name="Zeytun A."/>
            <person name="Lapidus A."/>
            <person name="Nolan M."/>
            <person name="Lucas S."/>
            <person name="Hammon N."/>
            <person name="Deshpande S."/>
            <person name="Cheng J.F."/>
            <person name="Tapia R."/>
            <person name="Goodwin L.A."/>
            <person name="Pitluck S."/>
            <person name="Liolios K."/>
            <person name="Pagani I."/>
            <person name="Ivanova N."/>
            <person name="Mavromatis K."/>
            <person name="Mikhailova N."/>
            <person name="Huntemann M."/>
            <person name="Pati A."/>
            <person name="Chen A."/>
            <person name="Palaniappan K."/>
            <person name="Chang Y.J."/>
            <person name="Land M."/>
            <person name="Hauser L."/>
            <person name="Rohde M."/>
            <person name="Pukall R."/>
            <person name="Goker M."/>
            <person name="Detter J.C."/>
            <person name="Woyke T."/>
            <person name="Bristow J."/>
            <person name="Eisen J.A."/>
            <person name="Markowitz V."/>
            <person name="Hugenholtz P."/>
            <person name="Kyrpides N.C."/>
            <person name="Klenk H.P."/>
        </authorList>
    </citation>
    <scope>NUCLEOTIDE SEQUENCE</scope>
    <source>
        <strain evidence="9">ATCC 49209 / DSM 20642 / JCM 10262 / PW2</strain>
    </source>
</reference>
<dbReference type="Pfam" id="PF00375">
    <property type="entry name" value="SDF"/>
    <property type="match status" value="1"/>
</dbReference>
<dbReference type="STRING" id="700015.Corgl_0544"/>
<dbReference type="SUPFAM" id="SSF118215">
    <property type="entry name" value="Proton glutamate symport protein"/>
    <property type="match status" value="1"/>
</dbReference>
<evidence type="ECO:0000256" key="1">
    <source>
        <dbReference type="ARBA" id="ARBA00004651"/>
    </source>
</evidence>
<dbReference type="KEGG" id="cgo:Corgl_0544"/>